<feature type="transmembrane region" description="Helical" evidence="2">
    <location>
        <begin position="22"/>
        <end position="47"/>
    </location>
</feature>
<keyword evidence="2" id="KW-0812">Transmembrane</keyword>
<sequence length="98" mass="11311">MASTYQSQAQIDNPPSTTADGYSLVFVLIWLAIIGLALCNVLYLGYIHWYRPWRAAREHSQRTQDFRRQQDLESQRHQQNAQPEPTPIPLQTLSEARG</sequence>
<evidence type="ECO:0000313" key="3">
    <source>
        <dbReference type="EMBL" id="KAK8129327.1"/>
    </source>
</evidence>
<gene>
    <name evidence="3" type="ORF">PG999_001707</name>
</gene>
<evidence type="ECO:0000313" key="4">
    <source>
        <dbReference type="Proteomes" id="UP001392437"/>
    </source>
</evidence>
<name>A0AAW0R631_9PEZI</name>
<evidence type="ECO:0000256" key="2">
    <source>
        <dbReference type="SAM" id="Phobius"/>
    </source>
</evidence>
<feature type="region of interest" description="Disordered" evidence="1">
    <location>
        <begin position="60"/>
        <end position="98"/>
    </location>
</feature>
<evidence type="ECO:0000256" key="1">
    <source>
        <dbReference type="SAM" id="MobiDB-lite"/>
    </source>
</evidence>
<comment type="caution">
    <text evidence="3">The sequence shown here is derived from an EMBL/GenBank/DDBJ whole genome shotgun (WGS) entry which is preliminary data.</text>
</comment>
<dbReference type="EMBL" id="JAQQWP010000002">
    <property type="protein sequence ID" value="KAK8129327.1"/>
    <property type="molecule type" value="Genomic_DNA"/>
</dbReference>
<dbReference type="Proteomes" id="UP001392437">
    <property type="component" value="Unassembled WGS sequence"/>
</dbReference>
<feature type="compositionally biased region" description="Polar residues" evidence="1">
    <location>
        <begin position="77"/>
        <end position="98"/>
    </location>
</feature>
<keyword evidence="2" id="KW-0472">Membrane</keyword>
<keyword evidence="2" id="KW-1133">Transmembrane helix</keyword>
<reference evidence="3 4" key="1">
    <citation type="submission" date="2023-01" db="EMBL/GenBank/DDBJ databases">
        <title>Analysis of 21 Apiospora genomes using comparative genomics revels a genus with tremendous synthesis potential of carbohydrate active enzymes and secondary metabolites.</title>
        <authorList>
            <person name="Sorensen T."/>
        </authorList>
    </citation>
    <scope>NUCLEOTIDE SEQUENCE [LARGE SCALE GENOMIC DNA]</scope>
    <source>
        <strain evidence="3 4">CBS 117206</strain>
    </source>
</reference>
<dbReference type="AlphaFoldDB" id="A0AAW0R631"/>
<feature type="compositionally biased region" description="Basic and acidic residues" evidence="1">
    <location>
        <begin position="60"/>
        <end position="76"/>
    </location>
</feature>
<organism evidence="3 4">
    <name type="scientific">Apiospora kogelbergensis</name>
    <dbReference type="NCBI Taxonomy" id="1337665"/>
    <lineage>
        <taxon>Eukaryota</taxon>
        <taxon>Fungi</taxon>
        <taxon>Dikarya</taxon>
        <taxon>Ascomycota</taxon>
        <taxon>Pezizomycotina</taxon>
        <taxon>Sordariomycetes</taxon>
        <taxon>Xylariomycetidae</taxon>
        <taxon>Amphisphaeriales</taxon>
        <taxon>Apiosporaceae</taxon>
        <taxon>Apiospora</taxon>
    </lineage>
</organism>
<accession>A0AAW0R631</accession>
<keyword evidence="4" id="KW-1185">Reference proteome</keyword>
<protein>
    <submittedName>
        <fullName evidence="3">Uncharacterized protein</fullName>
    </submittedName>
</protein>
<proteinExistence type="predicted"/>